<evidence type="ECO:0000256" key="2">
    <source>
        <dbReference type="SAM" id="SignalP"/>
    </source>
</evidence>
<name>K9H3P0_9PROT</name>
<keyword evidence="2" id="KW-0732">Signal</keyword>
<evidence type="ECO:0000256" key="1">
    <source>
        <dbReference type="SAM" id="Coils"/>
    </source>
</evidence>
<gene>
    <name evidence="3" type="ORF">C882_4007</name>
</gene>
<dbReference type="PROSITE" id="PS51257">
    <property type="entry name" value="PROKAR_LIPOPROTEIN"/>
    <property type="match status" value="1"/>
</dbReference>
<dbReference type="Proteomes" id="UP000009881">
    <property type="component" value="Unassembled WGS sequence"/>
</dbReference>
<reference evidence="3 4" key="1">
    <citation type="journal article" date="2013" name="Genome Announc.">
        <title>Draft Genome Sequence of an Alphaproteobacterium, Caenispirillum salinarum AK4(T), Isolated from a Solar Saltern.</title>
        <authorList>
            <person name="Khatri I."/>
            <person name="Singh A."/>
            <person name="Korpole S."/>
            <person name="Pinnaka A.K."/>
            <person name="Subramanian S."/>
        </authorList>
    </citation>
    <scope>NUCLEOTIDE SEQUENCE [LARGE SCALE GENOMIC DNA]</scope>
    <source>
        <strain evidence="3 4">AK4</strain>
    </source>
</reference>
<dbReference type="RefSeq" id="WP_009540115.1">
    <property type="nucleotide sequence ID" value="NZ_ANHY01000006.1"/>
</dbReference>
<keyword evidence="1" id="KW-0175">Coiled coil</keyword>
<accession>K9H3P0</accession>
<organism evidence="3 4">
    <name type="scientific">Caenispirillum salinarum AK4</name>
    <dbReference type="NCBI Taxonomy" id="1238182"/>
    <lineage>
        <taxon>Bacteria</taxon>
        <taxon>Pseudomonadati</taxon>
        <taxon>Pseudomonadota</taxon>
        <taxon>Alphaproteobacteria</taxon>
        <taxon>Rhodospirillales</taxon>
        <taxon>Novispirillaceae</taxon>
        <taxon>Caenispirillum</taxon>
    </lineage>
</organism>
<feature type="coiled-coil region" evidence="1">
    <location>
        <begin position="49"/>
        <end position="86"/>
    </location>
</feature>
<sequence length="86" mass="9306">MRALMIAAVATSTLALGACANDFETPDQPGRNTIATVHQQSVEGRDMTMTAAERAAAAAERAEQAARRAEQVVNRMEQAYQESLRK</sequence>
<protein>
    <recommendedName>
        <fullName evidence="5">Lipoprotein</fullName>
    </recommendedName>
</protein>
<feature type="signal peptide" evidence="2">
    <location>
        <begin position="1"/>
        <end position="20"/>
    </location>
</feature>
<feature type="chain" id="PRO_5003931461" description="Lipoprotein" evidence="2">
    <location>
        <begin position="21"/>
        <end position="86"/>
    </location>
</feature>
<comment type="caution">
    <text evidence="3">The sequence shown here is derived from an EMBL/GenBank/DDBJ whole genome shotgun (WGS) entry which is preliminary data.</text>
</comment>
<evidence type="ECO:0008006" key="5">
    <source>
        <dbReference type="Google" id="ProtNLM"/>
    </source>
</evidence>
<evidence type="ECO:0000313" key="4">
    <source>
        <dbReference type="Proteomes" id="UP000009881"/>
    </source>
</evidence>
<dbReference type="EMBL" id="ANHY01000006">
    <property type="protein sequence ID" value="EKV31634.1"/>
    <property type="molecule type" value="Genomic_DNA"/>
</dbReference>
<keyword evidence="4" id="KW-1185">Reference proteome</keyword>
<dbReference type="AlphaFoldDB" id="K9H3P0"/>
<evidence type="ECO:0000313" key="3">
    <source>
        <dbReference type="EMBL" id="EKV31634.1"/>
    </source>
</evidence>
<proteinExistence type="predicted"/>